<dbReference type="AlphaFoldDB" id="A0A2S7K206"/>
<dbReference type="OrthoDB" id="231484at2"/>
<dbReference type="EMBL" id="PJCH01000015">
    <property type="protein sequence ID" value="PQA86544.1"/>
    <property type="molecule type" value="Genomic_DNA"/>
</dbReference>
<comment type="caution">
    <text evidence="1">The sequence shown here is derived from an EMBL/GenBank/DDBJ whole genome shotgun (WGS) entry which is preliminary data.</text>
</comment>
<proteinExistence type="predicted"/>
<dbReference type="InterPro" id="IPR036188">
    <property type="entry name" value="FAD/NAD-bd_sf"/>
</dbReference>
<reference evidence="1 2" key="1">
    <citation type="submission" date="2017-12" db="EMBL/GenBank/DDBJ databases">
        <authorList>
            <person name="Hurst M.R.H."/>
        </authorList>
    </citation>
    <scope>NUCLEOTIDE SEQUENCE [LARGE SCALE GENOMIC DNA]</scope>
    <source>
        <strain evidence="1 2">SY-3-19</strain>
    </source>
</reference>
<evidence type="ECO:0008006" key="3">
    <source>
        <dbReference type="Google" id="ProtNLM"/>
    </source>
</evidence>
<name>A0A2S7K206_9PROT</name>
<dbReference type="PROSITE" id="PS51318">
    <property type="entry name" value="TAT"/>
    <property type="match status" value="1"/>
</dbReference>
<dbReference type="Pfam" id="PF13450">
    <property type="entry name" value="NAD_binding_8"/>
    <property type="match status" value="1"/>
</dbReference>
<dbReference type="Gene3D" id="3.50.50.60">
    <property type="entry name" value="FAD/NAD(P)-binding domain"/>
    <property type="match status" value="1"/>
</dbReference>
<dbReference type="InterPro" id="IPR006311">
    <property type="entry name" value="TAT_signal"/>
</dbReference>
<dbReference type="RefSeq" id="WP_104831757.1">
    <property type="nucleotide sequence ID" value="NZ_PJCH01000015.1"/>
</dbReference>
<sequence>MADNEFEKRGSETSSKRAGKGITRRDYLGGVLVGTGAALLGGLTPRELLAQTMKGEAAPRAYPAVDPEKAALFDGPSGIGDYRGNNGNTWDVLSRAHRIRDGVFEQTDVDAASVEDGEYDVVIVGGGGAGVGAAYRLKKERGDNLRVLILENHNIFGGEAKLNEFEVDGYKIYGPQGSNMTYVPSESGQTVLNFDLLYDEYKDIKMPLEYSWTPLAGTKKNLEFDVSNFMFMVQATISDSIAYYNQSGKNRENPKPVRNPWMKGLEGLDLDPEVQRDLMKWHWELVLDRPKEGLEEWLDQMTYEELLVDVHGLRPEVARFCDPLLASALGLGSDTCSALMATLHLGLPGAALASETDLDAMKDPSRKALTDWLVRNRIACFPGGNSYVYRYFLKNVMPDAIEGGYEPGDVQCNPVRFDRLDVDGAPFRVRLGATAIDVRNRQGDGNLDGVRIVYEKDGKLHAVHAKSAIVCCGSWVSRHIVKGAPDRLQKALSSFVHAPVVVANVALRNWKFMEKMGVTTALYLNGDFGFSCNIRQPLNIEGYEAPFDPEKPIVLTFYAPLMENGLPAKAQGAALRWELFNAPFAEIESRILSQMNALFRRGGFKAERDIAGITINRWGHAYVVPQPGFMYPAGGGKSNSDIVREGFGRIFFAHSELYGVQAFIGAVGEGQRAARQALSFV</sequence>
<dbReference type="SUPFAM" id="SSF51905">
    <property type="entry name" value="FAD/NAD(P)-binding domain"/>
    <property type="match status" value="1"/>
</dbReference>
<evidence type="ECO:0000313" key="2">
    <source>
        <dbReference type="Proteomes" id="UP000239504"/>
    </source>
</evidence>
<organism evidence="1 2">
    <name type="scientific">Hyphococcus luteus</name>
    <dbReference type="NCBI Taxonomy" id="2058213"/>
    <lineage>
        <taxon>Bacteria</taxon>
        <taxon>Pseudomonadati</taxon>
        <taxon>Pseudomonadota</taxon>
        <taxon>Alphaproteobacteria</taxon>
        <taxon>Parvularculales</taxon>
        <taxon>Parvularculaceae</taxon>
        <taxon>Hyphococcus</taxon>
    </lineage>
</organism>
<protein>
    <recommendedName>
        <fullName evidence="3">FAD-dependent oxidoreductase</fullName>
    </recommendedName>
</protein>
<gene>
    <name evidence="1" type="ORF">CW354_19680</name>
</gene>
<evidence type="ECO:0000313" key="1">
    <source>
        <dbReference type="EMBL" id="PQA86544.1"/>
    </source>
</evidence>
<keyword evidence="2" id="KW-1185">Reference proteome</keyword>
<accession>A0A2S7K206</accession>
<dbReference type="Proteomes" id="UP000239504">
    <property type="component" value="Unassembled WGS sequence"/>
</dbReference>